<evidence type="ECO:0000256" key="1">
    <source>
        <dbReference type="SAM" id="Phobius"/>
    </source>
</evidence>
<sequence length="376" mass="42568">MKSYFAGKPLLKRVAVILALAIAIYLLMIFAGHPQAVEKYYSQGLYPAICFVLHPVLNIFPFSLGDVVYIAVVAYLFYAVILLIKLLFKKKFLRAGLLITGVIIGIQTGLLLFYIFWGMNYFRPSAAERLNLKESKFTAVDLQAVTTTLIDSANATRARVTQADLQQSNNTIYATAINAVRQLGGTSANFQTYSPCIKPSLLTPLLNYIGTSGYYNPFTTEAQLNYQQPVFVRPFVACHEMSHQMGYGAEDEANFVGYLAAIGSKNRLLRYSAYQLAVREFMFSLYVTDSLMNKELKKRISPQVKADFKQERQYWLAYQNKANVITGIFYDNFLKANNQPQGLDTYNRMVTLVMAMYKRQQPQPPNPLKGELKLEK</sequence>
<evidence type="ECO:0000313" key="2">
    <source>
        <dbReference type="EMBL" id="RWY55513.1"/>
    </source>
</evidence>
<dbReference type="OrthoDB" id="1048788at2"/>
<keyword evidence="3" id="KW-1185">Reference proteome</keyword>
<gene>
    <name evidence="2" type="ORF">EPL05_03820</name>
</gene>
<keyword evidence="1" id="KW-0812">Transmembrane</keyword>
<feature type="transmembrane region" description="Helical" evidence="1">
    <location>
        <begin position="68"/>
        <end position="88"/>
    </location>
</feature>
<reference evidence="2 3" key="1">
    <citation type="submission" date="2019-01" db="EMBL/GenBank/DDBJ databases">
        <title>Mucilaginibacter antarcticum sp. nov., isolated from antarctic soil.</title>
        <authorList>
            <person name="Yan Y.-Q."/>
            <person name="Du Z.-J."/>
        </authorList>
    </citation>
    <scope>NUCLEOTIDE SEQUENCE [LARGE SCALE GENOMIC DNA]</scope>
    <source>
        <strain evidence="2 3">F01003</strain>
    </source>
</reference>
<dbReference type="InterPro" id="IPR024294">
    <property type="entry name" value="DUF3810"/>
</dbReference>
<dbReference type="Pfam" id="PF12725">
    <property type="entry name" value="DUF3810"/>
    <property type="match status" value="1"/>
</dbReference>
<proteinExistence type="predicted"/>
<comment type="caution">
    <text evidence="2">The sequence shown here is derived from an EMBL/GenBank/DDBJ whole genome shotgun (WGS) entry which is preliminary data.</text>
</comment>
<name>A0A3S3Z8A8_9SPHI</name>
<evidence type="ECO:0000313" key="3">
    <source>
        <dbReference type="Proteomes" id="UP000286701"/>
    </source>
</evidence>
<accession>A0A3S3Z8A8</accession>
<feature type="transmembrane region" description="Helical" evidence="1">
    <location>
        <begin position="95"/>
        <end position="117"/>
    </location>
</feature>
<organism evidence="2 3">
    <name type="scientific">Mucilaginibacter gilvus</name>
    <dbReference type="NCBI Taxonomy" id="2305909"/>
    <lineage>
        <taxon>Bacteria</taxon>
        <taxon>Pseudomonadati</taxon>
        <taxon>Bacteroidota</taxon>
        <taxon>Sphingobacteriia</taxon>
        <taxon>Sphingobacteriales</taxon>
        <taxon>Sphingobacteriaceae</taxon>
        <taxon>Mucilaginibacter</taxon>
    </lineage>
</organism>
<dbReference type="RefSeq" id="WP_128532271.1">
    <property type="nucleotide sequence ID" value="NZ_SBIW01000002.1"/>
</dbReference>
<keyword evidence="1" id="KW-1133">Transmembrane helix</keyword>
<dbReference type="AlphaFoldDB" id="A0A3S3Z8A8"/>
<dbReference type="Proteomes" id="UP000286701">
    <property type="component" value="Unassembled WGS sequence"/>
</dbReference>
<keyword evidence="1" id="KW-0472">Membrane</keyword>
<dbReference type="EMBL" id="SBIW01000002">
    <property type="protein sequence ID" value="RWY55513.1"/>
    <property type="molecule type" value="Genomic_DNA"/>
</dbReference>
<protein>
    <submittedName>
        <fullName evidence="2">DUF3810 domain-containing protein</fullName>
    </submittedName>
</protein>
<feature type="transmembrane region" description="Helical" evidence="1">
    <location>
        <begin position="14"/>
        <end position="32"/>
    </location>
</feature>